<dbReference type="SUPFAM" id="SSF81296">
    <property type="entry name" value="E set domains"/>
    <property type="match status" value="1"/>
</dbReference>
<accession>A0A835AYG9</accession>
<feature type="region of interest" description="Disordered" evidence="1">
    <location>
        <begin position="59"/>
        <end position="80"/>
    </location>
</feature>
<evidence type="ECO:0000259" key="2">
    <source>
        <dbReference type="Pfam" id="PF09118"/>
    </source>
</evidence>
<dbReference type="Proteomes" id="UP000636709">
    <property type="component" value="Unassembled WGS sequence"/>
</dbReference>
<gene>
    <name evidence="3" type="ORF">HU200_044501</name>
</gene>
<name>A0A835AYG9_9POAL</name>
<evidence type="ECO:0000256" key="1">
    <source>
        <dbReference type="SAM" id="MobiDB-lite"/>
    </source>
</evidence>
<dbReference type="Gene3D" id="2.60.40.10">
    <property type="entry name" value="Immunoglobulins"/>
    <property type="match status" value="1"/>
</dbReference>
<protein>
    <recommendedName>
        <fullName evidence="2">Galactose oxidase-like Early set domain-containing protein</fullName>
    </recommendedName>
</protein>
<comment type="caution">
    <text evidence="3">The sequence shown here is derived from an EMBL/GenBank/DDBJ whole genome shotgun (WGS) entry which is preliminary data.</text>
</comment>
<dbReference type="AlphaFoldDB" id="A0A835AYG9"/>
<evidence type="ECO:0000313" key="3">
    <source>
        <dbReference type="EMBL" id="KAF8683582.1"/>
    </source>
</evidence>
<dbReference type="InterPro" id="IPR015202">
    <property type="entry name" value="GO-like_E_set"/>
</dbReference>
<reference evidence="3" key="1">
    <citation type="submission" date="2020-07" db="EMBL/GenBank/DDBJ databases">
        <title>Genome sequence and genetic diversity analysis of an under-domesticated orphan crop, white fonio (Digitaria exilis).</title>
        <authorList>
            <person name="Bennetzen J.L."/>
            <person name="Chen S."/>
            <person name="Ma X."/>
            <person name="Wang X."/>
            <person name="Yssel A.E.J."/>
            <person name="Chaluvadi S.R."/>
            <person name="Johnson M."/>
            <person name="Gangashetty P."/>
            <person name="Hamidou F."/>
            <person name="Sanogo M.D."/>
            <person name="Zwaenepoel A."/>
            <person name="Wallace J."/>
            <person name="Van De Peer Y."/>
            <person name="Van Deynze A."/>
        </authorList>
    </citation>
    <scope>NUCLEOTIDE SEQUENCE</scope>
    <source>
        <tissue evidence="3">Leaves</tissue>
    </source>
</reference>
<keyword evidence="4" id="KW-1185">Reference proteome</keyword>
<organism evidence="3 4">
    <name type="scientific">Digitaria exilis</name>
    <dbReference type="NCBI Taxonomy" id="1010633"/>
    <lineage>
        <taxon>Eukaryota</taxon>
        <taxon>Viridiplantae</taxon>
        <taxon>Streptophyta</taxon>
        <taxon>Embryophyta</taxon>
        <taxon>Tracheophyta</taxon>
        <taxon>Spermatophyta</taxon>
        <taxon>Magnoliopsida</taxon>
        <taxon>Liliopsida</taxon>
        <taxon>Poales</taxon>
        <taxon>Poaceae</taxon>
        <taxon>PACMAD clade</taxon>
        <taxon>Panicoideae</taxon>
        <taxon>Panicodae</taxon>
        <taxon>Paniceae</taxon>
        <taxon>Anthephorinae</taxon>
        <taxon>Digitaria</taxon>
    </lineage>
</organism>
<dbReference type="PANTHER" id="PTHR32208">
    <property type="entry name" value="SECRETED PROTEIN-RELATED"/>
    <property type="match status" value="1"/>
</dbReference>
<dbReference type="Pfam" id="PF09118">
    <property type="entry name" value="GO-like_E_set"/>
    <property type="match status" value="1"/>
</dbReference>
<evidence type="ECO:0000313" key="4">
    <source>
        <dbReference type="Proteomes" id="UP000636709"/>
    </source>
</evidence>
<dbReference type="OrthoDB" id="2019572at2759"/>
<dbReference type="EMBL" id="JACEFO010002102">
    <property type="protein sequence ID" value="KAF8683582.1"/>
    <property type="molecule type" value="Genomic_DNA"/>
</dbReference>
<proteinExistence type="predicted"/>
<sequence>MARITPSYAPVLYPHAYYNFKQRAVFSPEYLDPNRPTEQIIFDLDPCNDMLRPRITTGAAARQRVSPTGQDEAQRQRRGGLGEVSVTMVVPSFTMHSSAMNQRLLFLDMNRITALRGRAGKYHVSVTMPLTVVLPPPAELSPNEEGVWVHIQ</sequence>
<dbReference type="InterPro" id="IPR013783">
    <property type="entry name" value="Ig-like_fold"/>
</dbReference>
<feature type="domain" description="Galactose oxidase-like Early set" evidence="2">
    <location>
        <begin position="78"/>
        <end position="137"/>
    </location>
</feature>
<dbReference type="InterPro" id="IPR014756">
    <property type="entry name" value="Ig_E-set"/>
</dbReference>
<dbReference type="PANTHER" id="PTHR32208:SF62">
    <property type="entry name" value="OXIDASE, PUTATIVE, EXPRESSED-RELATED"/>
    <property type="match status" value="1"/>
</dbReference>